<evidence type="ECO:0000313" key="1">
    <source>
        <dbReference type="EMBL" id="KGN59992.1"/>
    </source>
</evidence>
<reference evidence="1 2" key="3">
    <citation type="journal article" date="2010" name="BMC Genomics">
        <title>Transcriptome sequencing and comparative analysis of cucumber flowers with different sex types.</title>
        <authorList>
            <person name="Guo S."/>
            <person name="Zheng Y."/>
            <person name="Joung J.G."/>
            <person name="Liu S."/>
            <person name="Zhang Z."/>
            <person name="Crasta O.R."/>
            <person name="Sobral B.W."/>
            <person name="Xu Y."/>
            <person name="Huang S."/>
            <person name="Fei Z."/>
        </authorList>
    </citation>
    <scope>NUCLEOTIDE SEQUENCE [LARGE SCALE GENOMIC DNA]</scope>
    <source>
        <strain evidence="2">cv. 9930</strain>
    </source>
</reference>
<accession>A0A0A0LH09</accession>
<reference evidence="1 2" key="2">
    <citation type="journal article" date="2009" name="PLoS ONE">
        <title>An integrated genetic and cytogenetic map of the cucumber genome.</title>
        <authorList>
            <person name="Ren Y."/>
            <person name="Zhang Z."/>
            <person name="Liu J."/>
            <person name="Staub J.E."/>
            <person name="Han Y."/>
            <person name="Cheng Z."/>
            <person name="Li X."/>
            <person name="Lu J."/>
            <person name="Miao H."/>
            <person name="Kang H."/>
            <person name="Xie B."/>
            <person name="Gu X."/>
            <person name="Wang X."/>
            <person name="Du Y."/>
            <person name="Jin W."/>
            <person name="Huang S."/>
        </authorList>
    </citation>
    <scope>NUCLEOTIDE SEQUENCE [LARGE SCALE GENOMIC DNA]</scope>
    <source>
        <strain evidence="2">cv. 9930</strain>
    </source>
</reference>
<keyword evidence="2" id="KW-1185">Reference proteome</keyword>
<gene>
    <name evidence="1" type="ORF">Csa_3G860280</name>
</gene>
<protein>
    <submittedName>
        <fullName evidence="1">Uncharacterized protein</fullName>
    </submittedName>
</protein>
<evidence type="ECO:0000313" key="2">
    <source>
        <dbReference type="Proteomes" id="UP000029981"/>
    </source>
</evidence>
<reference evidence="1 2" key="4">
    <citation type="journal article" date="2011" name="BMC Genomics">
        <title>RNA-Seq improves annotation of protein-coding genes in the cucumber genome.</title>
        <authorList>
            <person name="Li Z."/>
            <person name="Zhang Z."/>
            <person name="Yan P."/>
            <person name="Huang S."/>
            <person name="Fei Z."/>
            <person name="Lin K."/>
        </authorList>
    </citation>
    <scope>NUCLEOTIDE SEQUENCE [LARGE SCALE GENOMIC DNA]</scope>
    <source>
        <strain evidence="2">cv. 9930</strain>
    </source>
</reference>
<organism evidence="1 2">
    <name type="scientific">Cucumis sativus</name>
    <name type="common">Cucumber</name>
    <dbReference type="NCBI Taxonomy" id="3659"/>
    <lineage>
        <taxon>Eukaryota</taxon>
        <taxon>Viridiplantae</taxon>
        <taxon>Streptophyta</taxon>
        <taxon>Embryophyta</taxon>
        <taxon>Tracheophyta</taxon>
        <taxon>Spermatophyta</taxon>
        <taxon>Magnoliopsida</taxon>
        <taxon>eudicotyledons</taxon>
        <taxon>Gunneridae</taxon>
        <taxon>Pentapetalae</taxon>
        <taxon>rosids</taxon>
        <taxon>fabids</taxon>
        <taxon>Cucurbitales</taxon>
        <taxon>Cucurbitaceae</taxon>
        <taxon>Benincaseae</taxon>
        <taxon>Cucumis</taxon>
    </lineage>
</organism>
<name>A0A0A0LH09_CUCSA</name>
<dbReference type="Proteomes" id="UP000029981">
    <property type="component" value="Chromosome 3"/>
</dbReference>
<sequence length="50" mass="5740">MALHESKLKLDYLEFSWQENDPFPTVEVVEKCIVGKDTSKVQNLDGLDKT</sequence>
<dbReference type="EMBL" id="CM002924">
    <property type="protein sequence ID" value="KGN59992.1"/>
    <property type="molecule type" value="Genomic_DNA"/>
</dbReference>
<reference evidence="1 2" key="1">
    <citation type="journal article" date="2009" name="Nat. Genet.">
        <title>The genome of the cucumber, Cucumis sativus L.</title>
        <authorList>
            <person name="Huang S."/>
            <person name="Li R."/>
            <person name="Zhang Z."/>
            <person name="Li L."/>
            <person name="Gu X."/>
            <person name="Fan W."/>
            <person name="Lucas W.J."/>
            <person name="Wang X."/>
            <person name="Xie B."/>
            <person name="Ni P."/>
            <person name="Ren Y."/>
            <person name="Zhu H."/>
            <person name="Li J."/>
            <person name="Lin K."/>
            <person name="Jin W."/>
            <person name="Fei Z."/>
            <person name="Li G."/>
            <person name="Staub J."/>
            <person name="Kilian A."/>
            <person name="van der Vossen E.A."/>
            <person name="Wu Y."/>
            <person name="Guo J."/>
            <person name="He J."/>
            <person name="Jia Z."/>
            <person name="Ren Y."/>
            <person name="Tian G."/>
            <person name="Lu Y."/>
            <person name="Ruan J."/>
            <person name="Qian W."/>
            <person name="Wang M."/>
            <person name="Huang Q."/>
            <person name="Li B."/>
            <person name="Xuan Z."/>
            <person name="Cao J."/>
            <person name="Asan"/>
            <person name="Wu Z."/>
            <person name="Zhang J."/>
            <person name="Cai Q."/>
            <person name="Bai Y."/>
            <person name="Zhao B."/>
            <person name="Han Y."/>
            <person name="Li Y."/>
            <person name="Li X."/>
            <person name="Wang S."/>
            <person name="Shi Q."/>
            <person name="Liu S."/>
            <person name="Cho W.K."/>
            <person name="Kim J.Y."/>
            <person name="Xu Y."/>
            <person name="Heller-Uszynska K."/>
            <person name="Miao H."/>
            <person name="Cheng Z."/>
            <person name="Zhang S."/>
            <person name="Wu J."/>
            <person name="Yang Y."/>
            <person name="Kang H."/>
            <person name="Li M."/>
            <person name="Liang H."/>
            <person name="Ren X."/>
            <person name="Shi Z."/>
            <person name="Wen M."/>
            <person name="Jian M."/>
            <person name="Yang H."/>
            <person name="Zhang G."/>
            <person name="Yang Z."/>
            <person name="Chen R."/>
            <person name="Liu S."/>
            <person name="Li J."/>
            <person name="Ma L."/>
            <person name="Liu H."/>
            <person name="Zhou Y."/>
            <person name="Zhao J."/>
            <person name="Fang X."/>
            <person name="Li G."/>
            <person name="Fang L."/>
            <person name="Li Y."/>
            <person name="Liu D."/>
            <person name="Zheng H."/>
            <person name="Zhang Y."/>
            <person name="Qin N."/>
            <person name="Li Z."/>
            <person name="Yang G."/>
            <person name="Yang S."/>
            <person name="Bolund L."/>
            <person name="Kristiansen K."/>
            <person name="Zheng H."/>
            <person name="Li S."/>
            <person name="Zhang X."/>
            <person name="Yang H."/>
            <person name="Wang J."/>
            <person name="Sun R."/>
            <person name="Zhang B."/>
            <person name="Jiang S."/>
            <person name="Wang J."/>
            <person name="Du Y."/>
            <person name="Li S."/>
        </authorList>
    </citation>
    <scope>NUCLEOTIDE SEQUENCE [LARGE SCALE GENOMIC DNA]</scope>
    <source>
        <strain evidence="2">cv. 9930</strain>
    </source>
</reference>
<dbReference type="Gramene" id="KGN59992">
    <property type="protein sequence ID" value="KGN59992"/>
    <property type="gene ID" value="Csa_3G860280"/>
</dbReference>
<proteinExistence type="predicted"/>
<dbReference type="AlphaFoldDB" id="A0A0A0LH09"/>